<dbReference type="GO" id="GO:0004713">
    <property type="term" value="F:protein tyrosine kinase activity"/>
    <property type="evidence" value="ECO:0007669"/>
    <property type="project" value="TreeGrafter"/>
</dbReference>
<feature type="transmembrane region" description="Helical" evidence="7">
    <location>
        <begin position="177"/>
        <end position="198"/>
    </location>
</feature>
<protein>
    <recommendedName>
        <fullName evidence="8">Polysaccharide chain length determinant N-terminal domain-containing protein</fullName>
    </recommendedName>
</protein>
<dbReference type="Proteomes" id="UP000190188">
    <property type="component" value="Unassembled WGS sequence"/>
</dbReference>
<dbReference type="GO" id="GO:0005886">
    <property type="term" value="C:plasma membrane"/>
    <property type="evidence" value="ECO:0007669"/>
    <property type="project" value="UniProtKB-SubCell"/>
</dbReference>
<keyword evidence="4 7" id="KW-0812">Transmembrane</keyword>
<evidence type="ECO:0000313" key="9">
    <source>
        <dbReference type="EMBL" id="OPA74117.1"/>
    </source>
</evidence>
<evidence type="ECO:0000256" key="7">
    <source>
        <dbReference type="SAM" id="Phobius"/>
    </source>
</evidence>
<evidence type="ECO:0000256" key="2">
    <source>
        <dbReference type="ARBA" id="ARBA00006683"/>
    </source>
</evidence>
<evidence type="ECO:0000256" key="6">
    <source>
        <dbReference type="ARBA" id="ARBA00023136"/>
    </source>
</evidence>
<sequence length="250" mass="28179">MELKLLLRMLRKRMWFILLAVVLCTAVAGVYSMYVMKPVYEATSTLIVNKSNLDGQGKPSLDINEINSNIMLINSYKEILGSGKIMDQVVSKHPELQVTAQDLRERLKVVTTQNSQIIALKIRDASYTQAMNIVNAISQVFKEEIPKIMKIDNISILDTAQPNPNAMPVSPLIKLNLVLAFVASLMVAVGIVLLIEYFDDTIKSDYDIERYLELSTLGTIGRMSKRDLRIRARARSKKQVGEQQYASISR</sequence>
<dbReference type="AlphaFoldDB" id="A0A1T2X2P9"/>
<dbReference type="InterPro" id="IPR050445">
    <property type="entry name" value="Bact_polysacc_biosynth/exp"/>
</dbReference>
<feature type="domain" description="Polysaccharide chain length determinant N-terminal" evidence="8">
    <location>
        <begin position="2"/>
        <end position="92"/>
    </location>
</feature>
<dbReference type="STRING" id="1324314.BVG16_25550"/>
<evidence type="ECO:0000256" key="3">
    <source>
        <dbReference type="ARBA" id="ARBA00022475"/>
    </source>
</evidence>
<dbReference type="Pfam" id="PF02706">
    <property type="entry name" value="Wzz"/>
    <property type="match status" value="1"/>
</dbReference>
<gene>
    <name evidence="9" type="ORF">BVG16_25550</name>
</gene>
<dbReference type="EMBL" id="MSZX01000012">
    <property type="protein sequence ID" value="OPA74117.1"/>
    <property type="molecule type" value="Genomic_DNA"/>
</dbReference>
<comment type="caution">
    <text evidence="9">The sequence shown here is derived from an EMBL/GenBank/DDBJ whole genome shotgun (WGS) entry which is preliminary data.</text>
</comment>
<dbReference type="PANTHER" id="PTHR32309">
    <property type="entry name" value="TYROSINE-PROTEIN KINASE"/>
    <property type="match status" value="1"/>
</dbReference>
<accession>A0A1T2X2P9</accession>
<evidence type="ECO:0000256" key="5">
    <source>
        <dbReference type="ARBA" id="ARBA00022989"/>
    </source>
</evidence>
<reference evidence="9 10" key="1">
    <citation type="submission" date="2017-01" db="EMBL/GenBank/DDBJ databases">
        <title>Genome analysis of Paenibacillus selenitrireducens ES3-24.</title>
        <authorList>
            <person name="Xu D."/>
            <person name="Yao R."/>
            <person name="Zheng S."/>
        </authorList>
    </citation>
    <scope>NUCLEOTIDE SEQUENCE [LARGE SCALE GENOMIC DNA]</scope>
    <source>
        <strain evidence="9 10">ES3-24</strain>
    </source>
</reference>
<keyword evidence="6 7" id="KW-0472">Membrane</keyword>
<dbReference type="OrthoDB" id="2360475at2"/>
<dbReference type="PANTHER" id="PTHR32309:SF13">
    <property type="entry name" value="FERRIC ENTEROBACTIN TRANSPORT PROTEIN FEPE"/>
    <property type="match status" value="1"/>
</dbReference>
<dbReference type="InterPro" id="IPR003856">
    <property type="entry name" value="LPS_length_determ_N"/>
</dbReference>
<keyword evidence="10" id="KW-1185">Reference proteome</keyword>
<comment type="similarity">
    <text evidence="2">Belongs to the CpsC/CapA family.</text>
</comment>
<name>A0A1T2X2P9_9BACL</name>
<evidence type="ECO:0000313" key="10">
    <source>
        <dbReference type="Proteomes" id="UP000190188"/>
    </source>
</evidence>
<keyword evidence="5 7" id="KW-1133">Transmembrane helix</keyword>
<evidence type="ECO:0000259" key="8">
    <source>
        <dbReference type="Pfam" id="PF02706"/>
    </source>
</evidence>
<keyword evidence="3" id="KW-1003">Cell membrane</keyword>
<evidence type="ECO:0000256" key="1">
    <source>
        <dbReference type="ARBA" id="ARBA00004651"/>
    </source>
</evidence>
<dbReference type="RefSeq" id="WP_078502034.1">
    <property type="nucleotide sequence ID" value="NZ_MSZX01000012.1"/>
</dbReference>
<evidence type="ECO:0000256" key="4">
    <source>
        <dbReference type="ARBA" id="ARBA00022692"/>
    </source>
</evidence>
<proteinExistence type="inferred from homology"/>
<organism evidence="9 10">
    <name type="scientific">Paenibacillus selenitireducens</name>
    <dbReference type="NCBI Taxonomy" id="1324314"/>
    <lineage>
        <taxon>Bacteria</taxon>
        <taxon>Bacillati</taxon>
        <taxon>Bacillota</taxon>
        <taxon>Bacilli</taxon>
        <taxon>Bacillales</taxon>
        <taxon>Paenibacillaceae</taxon>
        <taxon>Paenibacillus</taxon>
    </lineage>
</organism>
<comment type="subcellular location">
    <subcellularLocation>
        <location evidence="1">Cell membrane</location>
        <topology evidence="1">Multi-pass membrane protein</topology>
    </subcellularLocation>
</comment>